<accession>A0A8B6X9L7</accession>
<dbReference type="PANTHER" id="PTHR43124:SF10">
    <property type="entry name" value="PURINE EFFLUX PUMP PBUE"/>
    <property type="match status" value="1"/>
</dbReference>
<dbReference type="RefSeq" id="WP_051378783.1">
    <property type="nucleotide sequence ID" value="NZ_AXWS01000014.1"/>
</dbReference>
<organism evidence="8 9">
    <name type="scientific">Derxia gummosa DSM 723</name>
    <dbReference type="NCBI Taxonomy" id="1121388"/>
    <lineage>
        <taxon>Bacteria</taxon>
        <taxon>Pseudomonadati</taxon>
        <taxon>Pseudomonadota</taxon>
        <taxon>Betaproteobacteria</taxon>
        <taxon>Burkholderiales</taxon>
        <taxon>Alcaligenaceae</taxon>
        <taxon>Derxia</taxon>
    </lineage>
</organism>
<evidence type="ECO:0000259" key="7">
    <source>
        <dbReference type="PROSITE" id="PS50850"/>
    </source>
</evidence>
<keyword evidence="4 6" id="KW-1133">Transmembrane helix</keyword>
<dbReference type="GO" id="GO:0022857">
    <property type="term" value="F:transmembrane transporter activity"/>
    <property type="evidence" value="ECO:0007669"/>
    <property type="project" value="InterPro"/>
</dbReference>
<feature type="transmembrane region" description="Helical" evidence="6">
    <location>
        <begin position="100"/>
        <end position="123"/>
    </location>
</feature>
<evidence type="ECO:0000256" key="4">
    <source>
        <dbReference type="ARBA" id="ARBA00022989"/>
    </source>
</evidence>
<evidence type="ECO:0000313" key="8">
    <source>
        <dbReference type="Proteomes" id="UP000675920"/>
    </source>
</evidence>
<proteinExistence type="predicted"/>
<evidence type="ECO:0000256" key="5">
    <source>
        <dbReference type="ARBA" id="ARBA00023136"/>
    </source>
</evidence>
<evidence type="ECO:0000256" key="2">
    <source>
        <dbReference type="ARBA" id="ARBA00022475"/>
    </source>
</evidence>
<dbReference type="InterPro" id="IPR011701">
    <property type="entry name" value="MFS"/>
</dbReference>
<dbReference type="InterPro" id="IPR050189">
    <property type="entry name" value="MFS_Efflux_Transporters"/>
</dbReference>
<dbReference type="OrthoDB" id="9788453at2"/>
<feature type="transmembrane region" description="Helical" evidence="6">
    <location>
        <begin position="360"/>
        <end position="386"/>
    </location>
</feature>
<protein>
    <submittedName>
        <fullName evidence="9">MFS transporter</fullName>
    </submittedName>
</protein>
<dbReference type="AlphaFoldDB" id="A0A8B6X9L7"/>
<feature type="domain" description="Major facilitator superfamily (MFS) profile" evidence="7">
    <location>
        <begin position="34"/>
        <end position="418"/>
    </location>
</feature>
<comment type="subcellular location">
    <subcellularLocation>
        <location evidence="1">Cell membrane</location>
        <topology evidence="1">Multi-pass membrane protein</topology>
    </subcellularLocation>
</comment>
<keyword evidence="5 6" id="KW-0472">Membrane</keyword>
<feature type="transmembrane region" description="Helical" evidence="6">
    <location>
        <begin position="189"/>
        <end position="210"/>
    </location>
</feature>
<dbReference type="InterPro" id="IPR036259">
    <property type="entry name" value="MFS_trans_sf"/>
</dbReference>
<keyword evidence="8" id="KW-1185">Reference proteome</keyword>
<evidence type="ECO:0000256" key="6">
    <source>
        <dbReference type="SAM" id="Phobius"/>
    </source>
</evidence>
<name>A0A8B6X9L7_9BURK</name>
<feature type="transmembrane region" description="Helical" evidence="6">
    <location>
        <begin position="328"/>
        <end position="348"/>
    </location>
</feature>
<dbReference type="Pfam" id="PF07690">
    <property type="entry name" value="MFS_1"/>
    <property type="match status" value="1"/>
</dbReference>
<evidence type="ECO:0000256" key="1">
    <source>
        <dbReference type="ARBA" id="ARBA00004651"/>
    </source>
</evidence>
<feature type="transmembrane region" description="Helical" evidence="6">
    <location>
        <begin position="162"/>
        <end position="183"/>
    </location>
</feature>
<dbReference type="PROSITE" id="PS50850">
    <property type="entry name" value="MFS"/>
    <property type="match status" value="1"/>
</dbReference>
<feature type="transmembrane region" description="Helical" evidence="6">
    <location>
        <begin position="295"/>
        <end position="316"/>
    </location>
</feature>
<reference evidence="9" key="1">
    <citation type="submission" date="2025-08" db="UniProtKB">
        <authorList>
            <consortium name="RefSeq"/>
        </authorList>
    </citation>
    <scope>IDENTIFICATION</scope>
</reference>
<dbReference type="Proteomes" id="UP000675920">
    <property type="component" value="Unplaced"/>
</dbReference>
<dbReference type="SUPFAM" id="SSF103473">
    <property type="entry name" value="MFS general substrate transporter"/>
    <property type="match status" value="1"/>
</dbReference>
<sequence>MTPLARACRAAEAATTAAIAAPAPPALPARPAPGLGWLVAGVLAVGTEAFMLPGLLPAIATDFGLDLAQAGRLAAGYGVAYAIGAPLLAVATARLDRRAVLLAALGGFALAALAAVLAGSFAGLLGARLLLALAAACYFPAASACAVAASPAAARGRAITRVYGGMTLALVLGVPLASALAAAAGWRAAFALTLLPALAAAAGIATRRNLPPPDAAAPGLAARLRPMRDPAVLATLAVTLAGVGGSFAVYTYLAAALGAADAGLPARIGLLLLGFGLAGVAGNKVAGIAVDRGRAGLATVASLGGKAAAFVLLALLAAGAPPANDTTFIATLATLVLYGFAGWMFPPLQQARLARLAPQALATALSLNASALYLGMAGGALVGGLALRHWGAASLGLVGAGIELIALGLLALQGRRVTSPSRT</sequence>
<evidence type="ECO:0000256" key="3">
    <source>
        <dbReference type="ARBA" id="ARBA00022692"/>
    </source>
</evidence>
<keyword evidence="2" id="KW-1003">Cell membrane</keyword>
<feature type="transmembrane region" description="Helical" evidence="6">
    <location>
        <begin position="75"/>
        <end position="93"/>
    </location>
</feature>
<dbReference type="InterPro" id="IPR020846">
    <property type="entry name" value="MFS_dom"/>
</dbReference>
<dbReference type="Gene3D" id="1.20.1250.20">
    <property type="entry name" value="MFS general substrate transporter like domains"/>
    <property type="match status" value="1"/>
</dbReference>
<dbReference type="PANTHER" id="PTHR43124">
    <property type="entry name" value="PURINE EFFLUX PUMP PBUE"/>
    <property type="match status" value="1"/>
</dbReference>
<feature type="transmembrane region" description="Helical" evidence="6">
    <location>
        <begin position="264"/>
        <end position="283"/>
    </location>
</feature>
<feature type="transmembrane region" description="Helical" evidence="6">
    <location>
        <begin position="392"/>
        <end position="412"/>
    </location>
</feature>
<evidence type="ECO:0000313" key="9">
    <source>
        <dbReference type="RefSeq" id="WP_051378783.1"/>
    </source>
</evidence>
<keyword evidence="3 6" id="KW-0812">Transmembrane</keyword>
<feature type="transmembrane region" description="Helical" evidence="6">
    <location>
        <begin position="231"/>
        <end position="252"/>
    </location>
</feature>
<feature type="transmembrane region" description="Helical" evidence="6">
    <location>
        <begin position="35"/>
        <end position="55"/>
    </location>
</feature>
<dbReference type="GO" id="GO:0005886">
    <property type="term" value="C:plasma membrane"/>
    <property type="evidence" value="ECO:0007669"/>
    <property type="project" value="UniProtKB-SubCell"/>
</dbReference>
<feature type="transmembrane region" description="Helical" evidence="6">
    <location>
        <begin position="129"/>
        <end position="150"/>
    </location>
</feature>